<dbReference type="SUPFAM" id="SSF56281">
    <property type="entry name" value="Metallo-hydrolase/oxidoreductase"/>
    <property type="match status" value="1"/>
</dbReference>
<evidence type="ECO:0000259" key="1">
    <source>
        <dbReference type="Pfam" id="PF12706"/>
    </source>
</evidence>
<dbReference type="InterPro" id="IPR001279">
    <property type="entry name" value="Metallo-B-lactamas"/>
</dbReference>
<feature type="domain" description="Metallo-beta-lactamase" evidence="1">
    <location>
        <begin position="46"/>
        <end position="225"/>
    </location>
</feature>
<organism evidence="2 3">
    <name type="scientific">Capnocytophaga granulosa</name>
    <dbReference type="NCBI Taxonomy" id="45242"/>
    <lineage>
        <taxon>Bacteria</taxon>
        <taxon>Pseudomonadati</taxon>
        <taxon>Bacteroidota</taxon>
        <taxon>Flavobacteriia</taxon>
        <taxon>Flavobacteriales</taxon>
        <taxon>Flavobacteriaceae</taxon>
        <taxon>Capnocytophaga</taxon>
    </lineage>
</organism>
<dbReference type="PANTHER" id="PTHR42663">
    <property type="entry name" value="HYDROLASE C777.06C-RELATED-RELATED"/>
    <property type="match status" value="1"/>
</dbReference>
<dbReference type="GeneID" id="85018056"/>
<sequence length="256" mass="28753">MKLTFLGTGTSQGVPVIGMDTPVARSRDKRDKRLRTSALLSWGGVNVNIDCAPDFRQQMLRHRVQHLEAILFTHEHADHTAGLDDIRPFVLKQGDMPIYGLPRVIEQLRIRFAYIFATENRYAGAPSVAATEITAETPFTLFGKEVIPIAVEHGTLPILGYRIGNLAYITDAKYIAEAELSKLHKVDTLVLNALRKAPHPTHLNIEEALAIVREVHPRQTFFTHMSQTMGFHAKVQKELPAHVFLAYDNLTIMIND</sequence>
<dbReference type="RefSeq" id="WP_016419394.1">
    <property type="nucleotide sequence ID" value="NZ_FNND01000001.1"/>
</dbReference>
<evidence type="ECO:0000313" key="2">
    <source>
        <dbReference type="EMBL" id="SDW03088.1"/>
    </source>
</evidence>
<comment type="caution">
    <text evidence="2">The sequence shown here is derived from an EMBL/GenBank/DDBJ whole genome shotgun (WGS) entry which is preliminary data.</text>
</comment>
<gene>
    <name evidence="2" type="ORF">SAMN05444420_10168</name>
</gene>
<keyword evidence="3" id="KW-1185">Reference proteome</keyword>
<protein>
    <submittedName>
        <fullName evidence="2">Phosphoribosyl 1,2-cyclic phosphate phosphodiesterase</fullName>
    </submittedName>
</protein>
<dbReference type="OrthoDB" id="9781189at2"/>
<evidence type="ECO:0000313" key="3">
    <source>
        <dbReference type="Proteomes" id="UP000182771"/>
    </source>
</evidence>
<dbReference type="PANTHER" id="PTHR42663:SF6">
    <property type="entry name" value="HYDROLASE C777.06C-RELATED"/>
    <property type="match status" value="1"/>
</dbReference>
<dbReference type="Proteomes" id="UP000182771">
    <property type="component" value="Unassembled WGS sequence"/>
</dbReference>
<accession>A0A1H2Q8I3</accession>
<dbReference type="Pfam" id="PF12706">
    <property type="entry name" value="Lactamase_B_2"/>
    <property type="match status" value="1"/>
</dbReference>
<proteinExistence type="predicted"/>
<dbReference type="InterPro" id="IPR036866">
    <property type="entry name" value="RibonucZ/Hydroxyglut_hydro"/>
</dbReference>
<dbReference type="AlphaFoldDB" id="A0A1H2Q8I3"/>
<reference evidence="2 3" key="1">
    <citation type="submission" date="2016-10" db="EMBL/GenBank/DDBJ databases">
        <authorList>
            <person name="Varghese N."/>
            <person name="Submissions S."/>
        </authorList>
    </citation>
    <scope>NUCLEOTIDE SEQUENCE [LARGE SCALE GENOMIC DNA]</scope>
    <source>
        <strain evidence="2 3">DSM 11449</strain>
    </source>
</reference>
<dbReference type="CDD" id="cd16279">
    <property type="entry name" value="metallo-hydrolase-like_MBL-fold"/>
    <property type="match status" value="1"/>
</dbReference>
<dbReference type="Gene3D" id="3.60.15.10">
    <property type="entry name" value="Ribonuclease Z/Hydroxyacylglutathione hydrolase-like"/>
    <property type="match status" value="1"/>
</dbReference>
<dbReference type="EMBL" id="FNND01000001">
    <property type="protein sequence ID" value="SDW03088.1"/>
    <property type="molecule type" value="Genomic_DNA"/>
</dbReference>
<name>A0A1H2Q8I3_9FLAO</name>